<dbReference type="InterPro" id="IPR051198">
    <property type="entry name" value="BchE-like"/>
</dbReference>
<keyword evidence="10" id="KW-0689">Ribosomal protein</keyword>
<dbReference type="Gene3D" id="3.80.30.20">
    <property type="entry name" value="tm_1862 like domain"/>
    <property type="match status" value="1"/>
</dbReference>
<evidence type="ECO:0000256" key="5">
    <source>
        <dbReference type="ARBA" id="ARBA00022723"/>
    </source>
</evidence>
<dbReference type="GO" id="GO:0046872">
    <property type="term" value="F:metal ion binding"/>
    <property type="evidence" value="ECO:0007669"/>
    <property type="project" value="UniProtKB-KW"/>
</dbReference>
<protein>
    <submittedName>
        <fullName evidence="10">Ribosomal protein S12 methylthiotransferase RimO</fullName>
        <ecNumber evidence="10">2.8.4.4</ecNumber>
    </submittedName>
</protein>
<dbReference type="InterPro" id="IPR006158">
    <property type="entry name" value="Cobalamin-bd"/>
</dbReference>
<dbReference type="GO" id="GO:0031419">
    <property type="term" value="F:cobalamin binding"/>
    <property type="evidence" value="ECO:0007669"/>
    <property type="project" value="InterPro"/>
</dbReference>
<comment type="caution">
    <text evidence="10">The sequence shown here is derived from an EMBL/GenBank/DDBJ whole genome shotgun (WGS) entry which is preliminary data.</text>
</comment>
<keyword evidence="2" id="KW-0489">Methyltransferase</keyword>
<keyword evidence="6" id="KW-0408">Iron</keyword>
<evidence type="ECO:0000256" key="3">
    <source>
        <dbReference type="ARBA" id="ARBA00022679"/>
    </source>
</evidence>
<accession>A0A645AWI8</accession>
<dbReference type="EC" id="2.8.4.4" evidence="10"/>
<evidence type="ECO:0000256" key="1">
    <source>
        <dbReference type="ARBA" id="ARBA00001966"/>
    </source>
</evidence>
<evidence type="ECO:0000256" key="2">
    <source>
        <dbReference type="ARBA" id="ARBA00022603"/>
    </source>
</evidence>
<sequence length="423" mass="48959">MEPITIAVLRRLTPPRFECVFYDDRIEAVDFATDADIIAITVETYTAKRAYAIADRFRKMGKLVVMGGYHITMLPEDAKPHADIIVRGNAEGVWAGLLADIEADSYRPEYVGEARMDYGLPDRSIYQDKMDKYLPISLVEIGRGCHHNCEFCSIYSYFKCQYIHRSIEDIIAEIKLCKGKVYFFVDDSIFSDKAFAKELFAEVAKLDIIWVTQVTLDIAQDEELLLLMKKSGCELILIGFESIDPDNLKQMNKAWSVKLGERDELVERIHRCGISIYASFVFGFDFDNEQSFKNCLEFCKKHQFFVTAYNHLLAFPGTGTYDRFAKEGRLLDDKWWLQEGYTFGTISYRPKLLTPSELSALCRRYKKYFFGFMSIFERGRTLKTRTDRASIVRAYWLANLLLHFEVDKRYGIPLGGNLDEVRK</sequence>
<name>A0A645AWI8_9ZZZZ</name>
<dbReference type="SMART" id="SM00729">
    <property type="entry name" value="Elp3"/>
    <property type="match status" value="1"/>
</dbReference>
<dbReference type="Gene3D" id="3.40.50.280">
    <property type="entry name" value="Cobalamin-binding domain"/>
    <property type="match status" value="1"/>
</dbReference>
<dbReference type="CDD" id="cd01335">
    <property type="entry name" value="Radical_SAM"/>
    <property type="match status" value="1"/>
</dbReference>
<dbReference type="SUPFAM" id="SSF102114">
    <property type="entry name" value="Radical SAM enzymes"/>
    <property type="match status" value="1"/>
</dbReference>
<feature type="domain" description="B12-binding" evidence="8">
    <location>
        <begin position="1"/>
        <end position="108"/>
    </location>
</feature>
<dbReference type="SFLD" id="SFLDS00029">
    <property type="entry name" value="Radical_SAM"/>
    <property type="match status" value="1"/>
</dbReference>
<dbReference type="SFLD" id="SFLDG01123">
    <property type="entry name" value="methyltransferase_(Class_B)"/>
    <property type="match status" value="1"/>
</dbReference>
<dbReference type="EMBL" id="VSSQ01014559">
    <property type="protein sequence ID" value="MPM53914.1"/>
    <property type="molecule type" value="Genomic_DNA"/>
</dbReference>
<evidence type="ECO:0000256" key="7">
    <source>
        <dbReference type="ARBA" id="ARBA00023014"/>
    </source>
</evidence>
<dbReference type="InterPro" id="IPR058240">
    <property type="entry name" value="rSAM_sf"/>
</dbReference>
<comment type="cofactor">
    <cofactor evidence="1">
        <name>[4Fe-4S] cluster</name>
        <dbReference type="ChEBI" id="CHEBI:49883"/>
    </cofactor>
</comment>
<dbReference type="PANTHER" id="PTHR43409">
    <property type="entry name" value="ANAEROBIC MAGNESIUM-PROTOPORPHYRIN IX MONOMETHYL ESTER CYCLASE-RELATED"/>
    <property type="match status" value="1"/>
</dbReference>
<dbReference type="Pfam" id="PF04055">
    <property type="entry name" value="Radical_SAM"/>
    <property type="match status" value="1"/>
</dbReference>
<feature type="domain" description="Radical SAM core" evidence="9">
    <location>
        <begin position="131"/>
        <end position="349"/>
    </location>
</feature>
<evidence type="ECO:0000313" key="10">
    <source>
        <dbReference type="EMBL" id="MPM53914.1"/>
    </source>
</evidence>
<dbReference type="InterPro" id="IPR034466">
    <property type="entry name" value="Methyltransferase_Class_B"/>
</dbReference>
<evidence type="ECO:0000259" key="9">
    <source>
        <dbReference type="PROSITE" id="PS51918"/>
    </source>
</evidence>
<evidence type="ECO:0000259" key="8">
    <source>
        <dbReference type="PROSITE" id="PS51332"/>
    </source>
</evidence>
<dbReference type="GO" id="GO:0005840">
    <property type="term" value="C:ribosome"/>
    <property type="evidence" value="ECO:0007669"/>
    <property type="project" value="UniProtKB-KW"/>
</dbReference>
<dbReference type="AlphaFoldDB" id="A0A645AWI8"/>
<dbReference type="SFLD" id="SFLDG01082">
    <property type="entry name" value="B12-binding_domain_containing"/>
    <property type="match status" value="1"/>
</dbReference>
<evidence type="ECO:0000256" key="6">
    <source>
        <dbReference type="ARBA" id="ARBA00023004"/>
    </source>
</evidence>
<dbReference type="PROSITE" id="PS51332">
    <property type="entry name" value="B12_BINDING"/>
    <property type="match status" value="1"/>
</dbReference>
<dbReference type="PANTHER" id="PTHR43409:SF7">
    <property type="entry name" value="BLL1977 PROTEIN"/>
    <property type="match status" value="1"/>
</dbReference>
<reference evidence="10" key="1">
    <citation type="submission" date="2019-08" db="EMBL/GenBank/DDBJ databases">
        <authorList>
            <person name="Kucharzyk K."/>
            <person name="Murdoch R.W."/>
            <person name="Higgins S."/>
            <person name="Loffler F."/>
        </authorList>
    </citation>
    <scope>NUCLEOTIDE SEQUENCE</scope>
</reference>
<keyword evidence="5" id="KW-0479">Metal-binding</keyword>
<keyword evidence="10" id="KW-0687">Ribonucleoprotein</keyword>
<organism evidence="10">
    <name type="scientific">bioreactor metagenome</name>
    <dbReference type="NCBI Taxonomy" id="1076179"/>
    <lineage>
        <taxon>unclassified sequences</taxon>
        <taxon>metagenomes</taxon>
        <taxon>ecological metagenomes</taxon>
    </lineage>
</organism>
<dbReference type="GO" id="GO:0005829">
    <property type="term" value="C:cytosol"/>
    <property type="evidence" value="ECO:0007669"/>
    <property type="project" value="TreeGrafter"/>
</dbReference>
<dbReference type="GO" id="GO:0051539">
    <property type="term" value="F:4 iron, 4 sulfur cluster binding"/>
    <property type="evidence" value="ECO:0007669"/>
    <property type="project" value="UniProtKB-KW"/>
</dbReference>
<proteinExistence type="predicted"/>
<keyword evidence="3 10" id="KW-0808">Transferase</keyword>
<evidence type="ECO:0000256" key="4">
    <source>
        <dbReference type="ARBA" id="ARBA00022691"/>
    </source>
</evidence>
<dbReference type="InterPro" id="IPR006638">
    <property type="entry name" value="Elp3/MiaA/NifB-like_rSAM"/>
</dbReference>
<keyword evidence="4" id="KW-0949">S-adenosyl-L-methionine</keyword>
<gene>
    <name evidence="10" type="primary">rimO_33</name>
    <name evidence="10" type="ORF">SDC9_100684</name>
</gene>
<dbReference type="PROSITE" id="PS51918">
    <property type="entry name" value="RADICAL_SAM"/>
    <property type="match status" value="1"/>
</dbReference>
<dbReference type="InterPro" id="IPR007197">
    <property type="entry name" value="rSAM"/>
</dbReference>
<dbReference type="InterPro" id="IPR023404">
    <property type="entry name" value="rSAM_horseshoe"/>
</dbReference>
<dbReference type="GO" id="GO:0103039">
    <property type="term" value="F:protein methylthiotransferase activity"/>
    <property type="evidence" value="ECO:0007669"/>
    <property type="project" value="UniProtKB-EC"/>
</dbReference>
<keyword evidence="7" id="KW-0411">Iron-sulfur</keyword>